<dbReference type="Gene3D" id="1.20.1280.50">
    <property type="match status" value="1"/>
</dbReference>
<dbReference type="InterPro" id="IPR053781">
    <property type="entry name" value="F-box_AtFBL13-like"/>
</dbReference>
<dbReference type="PANTHER" id="PTHR31900:SF34">
    <property type="entry name" value="EMB|CAB62440.1-RELATED"/>
    <property type="match status" value="1"/>
</dbReference>
<sequence>MNLRSRKIQIKQPKQTPQINRFAEINYEEEEQQEEDIISKLPDALLTHILSLLPDSDANRTRILSNRWRNLWMFLPNLHFVMPFCWSVGEVNKFHDSVDTALSIRGGMPVDRFYLYCSKNCDYDRVYGWICSVVRWRVGEIELRFPADRFRVRFCWSLFRTCKTLVSLILRGEFVLDVPRDELLFPCLKRIDLVSIVYAGDETIVNLVSGCPVLEELFVERQVIGRFDNVQTFKVSSASLKRLRISFALCVLGNYRVVIDAPKLEYVYILDVMSTDYSLTKALSLVEANIKARTDSNTESVAQIVAILSPVKVLTLTDSTLMALSYVHNLNIPRFANLVKFVVGIDCLWGWNLLPTLLHNMPNLEHITFSDGLVPFPRVQYAFNMNWVPPEDVPDCLRYKMAEITICNREPVVQEEFGLIRYLLQHSGNLRVLRINSHRNDSKSRERLLSFHRSSKQSRVEFV</sequence>
<evidence type="ECO:0000313" key="3">
    <source>
        <dbReference type="Proteomes" id="UP001172457"/>
    </source>
</evidence>
<dbReference type="SUPFAM" id="SSF81383">
    <property type="entry name" value="F-box domain"/>
    <property type="match status" value="1"/>
</dbReference>
<reference evidence="2" key="1">
    <citation type="submission" date="2023-03" db="EMBL/GenBank/DDBJ databases">
        <title>Chromosome-scale reference genome and RAD-based genetic map of yellow starthistle (Centaurea solstitialis) reveal putative structural variation and QTLs associated with invader traits.</title>
        <authorList>
            <person name="Reatini B."/>
            <person name="Cang F.A."/>
            <person name="Jiang Q."/>
            <person name="Mckibben M.T.W."/>
            <person name="Barker M.S."/>
            <person name="Rieseberg L.H."/>
            <person name="Dlugosch K.M."/>
        </authorList>
    </citation>
    <scope>NUCLEOTIDE SEQUENCE</scope>
    <source>
        <strain evidence="2">CAN-66</strain>
        <tissue evidence="2">Leaf</tissue>
    </source>
</reference>
<dbReference type="Pfam" id="PF24758">
    <property type="entry name" value="LRR_At5g56370"/>
    <property type="match status" value="1"/>
</dbReference>
<dbReference type="EMBL" id="JARYMX010000003">
    <property type="protein sequence ID" value="KAJ9559031.1"/>
    <property type="molecule type" value="Genomic_DNA"/>
</dbReference>
<dbReference type="InterPro" id="IPR055411">
    <property type="entry name" value="LRR_FXL15/At3g58940/PEG3-like"/>
</dbReference>
<dbReference type="PROSITE" id="PS50181">
    <property type="entry name" value="FBOX"/>
    <property type="match status" value="1"/>
</dbReference>
<dbReference type="Pfam" id="PF00646">
    <property type="entry name" value="F-box"/>
    <property type="match status" value="1"/>
</dbReference>
<proteinExistence type="predicted"/>
<name>A0AA38TPA6_9ASTR</name>
<dbReference type="Gene3D" id="3.80.10.10">
    <property type="entry name" value="Ribonuclease Inhibitor"/>
    <property type="match status" value="1"/>
</dbReference>
<protein>
    <recommendedName>
        <fullName evidence="1">F-box domain-containing protein</fullName>
    </recommendedName>
</protein>
<dbReference type="AlphaFoldDB" id="A0AA38TPA6"/>
<evidence type="ECO:0000313" key="2">
    <source>
        <dbReference type="EMBL" id="KAJ9559031.1"/>
    </source>
</evidence>
<comment type="caution">
    <text evidence="2">The sequence shown here is derived from an EMBL/GenBank/DDBJ whole genome shotgun (WGS) entry which is preliminary data.</text>
</comment>
<dbReference type="CDD" id="cd22160">
    <property type="entry name" value="F-box_AtFBL13-like"/>
    <property type="match status" value="1"/>
</dbReference>
<dbReference type="SUPFAM" id="SSF52047">
    <property type="entry name" value="RNI-like"/>
    <property type="match status" value="1"/>
</dbReference>
<dbReference type="Proteomes" id="UP001172457">
    <property type="component" value="Chromosome 3"/>
</dbReference>
<accession>A0AA38TPA6</accession>
<keyword evidence="3" id="KW-1185">Reference proteome</keyword>
<dbReference type="InterPro" id="IPR050232">
    <property type="entry name" value="FBL13/AtMIF1-like"/>
</dbReference>
<dbReference type="InterPro" id="IPR001810">
    <property type="entry name" value="F-box_dom"/>
</dbReference>
<evidence type="ECO:0000259" key="1">
    <source>
        <dbReference type="PROSITE" id="PS50181"/>
    </source>
</evidence>
<organism evidence="2 3">
    <name type="scientific">Centaurea solstitialis</name>
    <name type="common">yellow star-thistle</name>
    <dbReference type="NCBI Taxonomy" id="347529"/>
    <lineage>
        <taxon>Eukaryota</taxon>
        <taxon>Viridiplantae</taxon>
        <taxon>Streptophyta</taxon>
        <taxon>Embryophyta</taxon>
        <taxon>Tracheophyta</taxon>
        <taxon>Spermatophyta</taxon>
        <taxon>Magnoliopsida</taxon>
        <taxon>eudicotyledons</taxon>
        <taxon>Gunneridae</taxon>
        <taxon>Pentapetalae</taxon>
        <taxon>asterids</taxon>
        <taxon>campanulids</taxon>
        <taxon>Asterales</taxon>
        <taxon>Asteraceae</taxon>
        <taxon>Carduoideae</taxon>
        <taxon>Cardueae</taxon>
        <taxon>Centaureinae</taxon>
        <taxon>Centaurea</taxon>
    </lineage>
</organism>
<dbReference type="InterPro" id="IPR036047">
    <property type="entry name" value="F-box-like_dom_sf"/>
</dbReference>
<gene>
    <name evidence="2" type="ORF">OSB04_013645</name>
</gene>
<feature type="domain" description="F-box" evidence="1">
    <location>
        <begin position="35"/>
        <end position="71"/>
    </location>
</feature>
<dbReference type="InterPro" id="IPR032675">
    <property type="entry name" value="LRR_dom_sf"/>
</dbReference>
<dbReference type="PANTHER" id="PTHR31900">
    <property type="entry name" value="F-BOX/RNI SUPERFAMILY PROTEIN-RELATED"/>
    <property type="match status" value="1"/>
</dbReference>